<dbReference type="Proteomes" id="UP000030753">
    <property type="component" value="Unassembled WGS sequence"/>
</dbReference>
<evidence type="ECO:0000259" key="3">
    <source>
        <dbReference type="Pfam" id="PF24883"/>
    </source>
</evidence>
<name>W9HMI2_FUSOX</name>
<dbReference type="Pfam" id="PF24883">
    <property type="entry name" value="NPHP3_N"/>
    <property type="match status" value="1"/>
</dbReference>
<dbReference type="InterPro" id="IPR011990">
    <property type="entry name" value="TPR-like_helical_dom_sf"/>
</dbReference>
<dbReference type="SUPFAM" id="SSF48452">
    <property type="entry name" value="TPR-like"/>
    <property type="match status" value="1"/>
</dbReference>
<reference evidence="4 5" key="1">
    <citation type="submission" date="2011-06" db="EMBL/GenBank/DDBJ databases">
        <title>The Genome Sequence of Fusarium oxysporum FOSC 3-a.</title>
        <authorList>
            <consortium name="The Broad Institute Genome Sequencing Platform"/>
            <person name="Ma L.-J."/>
            <person name="Gale L.R."/>
            <person name="Schwartz D.C."/>
            <person name="Zhou S."/>
            <person name="Corby-Kistler H."/>
            <person name="Young S.K."/>
            <person name="Zeng Q."/>
            <person name="Gargeya S."/>
            <person name="Fitzgerald M."/>
            <person name="Haas B."/>
            <person name="Abouelleil A."/>
            <person name="Alvarado L."/>
            <person name="Arachchi H.M."/>
            <person name="Berlin A."/>
            <person name="Brown A."/>
            <person name="Chapman S.B."/>
            <person name="Chen Z."/>
            <person name="Dunbar C."/>
            <person name="Freedman E."/>
            <person name="Gearin G."/>
            <person name="Gellesch M."/>
            <person name="Goldberg J."/>
            <person name="Griggs A."/>
            <person name="Gujja S."/>
            <person name="Heiman D."/>
            <person name="Howarth C."/>
            <person name="Larson L."/>
            <person name="Lui A."/>
            <person name="MacDonald P.J.P."/>
            <person name="Mehta T."/>
            <person name="Montmayeur A."/>
            <person name="Murphy C."/>
            <person name="Neiman D."/>
            <person name="Pearson M."/>
            <person name="Priest M."/>
            <person name="Roberts A."/>
            <person name="Saif S."/>
            <person name="Shea T."/>
            <person name="Shenoy N."/>
            <person name="Sisk P."/>
            <person name="Stolte C."/>
            <person name="Sykes S."/>
            <person name="Wortman J."/>
            <person name="Nusbaum C."/>
            <person name="Birren B."/>
        </authorList>
    </citation>
    <scope>NUCLEOTIDE SEQUENCE [LARGE SCALE GENOMIC DNA]</scope>
    <source>
        <strain evidence="5">FOSC 3-a</strain>
    </source>
</reference>
<dbReference type="PROSITE" id="PS50005">
    <property type="entry name" value="TPR"/>
    <property type="match status" value="1"/>
</dbReference>
<evidence type="ECO:0000313" key="4">
    <source>
        <dbReference type="EMBL" id="EWY83477.1"/>
    </source>
</evidence>
<keyword evidence="1" id="KW-0677">Repeat</keyword>
<dbReference type="SMART" id="SM00028">
    <property type="entry name" value="TPR"/>
    <property type="match status" value="3"/>
</dbReference>
<sequence length="836" mass="94110">MFKRLCDSRVENSGSWLDDEEAYTSWADADAAKARRLLLLLGEKNTGRSTTVSTIVQKLKARYKTPTERSSRVLLAWYFFPSLSDKADKGDPTPARTALKHIALQLAEQDMALAKSIASICEEKDNGTYFTDVSCESLWKDLKLGQPRGDTMYYFIFDGVEKLSKMHADAGTQFFDVLQEASHSSATESDGTGFGFWLVAVVTQSRYSEAKSNGSDIELYIKREMRKYDIFQGNDSNDEASRKKINDKLLEMAGGSFFKVQSPLDRIKDLVDSGEQESELDDLLTESDWGREAISKNVVAELQEQLSPQNIDEVNELLIWVAYGFEWLGVDQLEAALYLRFGSTPLQKLAKKLQGKYSRLFEVDGQVITVRRDLLSLVIKDPKQLRYLDDDTPRITATIAITKGDITTVQNLLWTLFQKSVVEKFEFESLAGQVTQTRVEIRVNDYDAHLAIVVQAISFLIKKPDARTESLGRYLVWNLPIHLKELNNPGRDHKVDNAAKKDIGSMLFDILGQGTIIRRHWKHFVDVPLFGNTTQISTLLAWLQDPDLATDGSGAEVSEGASDASDDSLVILSTDEECLALDKAERWCKSILQVTDEQSLWYERVGETARKVDEFDHAIAMFLKATKMPGASWTCHRGLAHSYHQAGNLNDACVSQKKALEILYQLKEPHPHDIWATNMDLGKWHFELKEPDQATVYYERALEAKPADEAYYRILEANLTSQSNGRTLDLIETMSHETSTNGGTSLLGSALLLMATDEDTYERYFTSLLSLTSSRRGMLGMVLSAMDEAIQLAADKELLFERSAIRLYKGLALYYYGNEADENPLTSAVRLGRMPL</sequence>
<organism evidence="4 5">
    <name type="scientific">Fusarium oxysporum NRRL 32931</name>
    <dbReference type="NCBI Taxonomy" id="660029"/>
    <lineage>
        <taxon>Eukaryota</taxon>
        <taxon>Fungi</taxon>
        <taxon>Dikarya</taxon>
        <taxon>Ascomycota</taxon>
        <taxon>Pezizomycotina</taxon>
        <taxon>Sordariomycetes</taxon>
        <taxon>Hypocreomycetidae</taxon>
        <taxon>Hypocreales</taxon>
        <taxon>Nectriaceae</taxon>
        <taxon>Fusarium</taxon>
        <taxon>Fusarium oxysporum species complex</taxon>
    </lineage>
</organism>
<feature type="domain" description="Nephrocystin 3-like N-terminal" evidence="3">
    <location>
        <begin position="13"/>
        <end position="184"/>
    </location>
</feature>
<dbReference type="PANTHER" id="PTHR10039:SF17">
    <property type="entry name" value="FUNGAL STAND N-TERMINAL GOODBYE DOMAIN-CONTAINING PROTEIN-RELATED"/>
    <property type="match status" value="1"/>
</dbReference>
<dbReference type="InterPro" id="IPR019734">
    <property type="entry name" value="TPR_rpt"/>
</dbReference>
<dbReference type="OrthoDB" id="2913095at2759"/>
<dbReference type="HOGENOM" id="CLU_339810_0_0_1"/>
<gene>
    <name evidence="4" type="ORF">FOYG_13290</name>
</gene>
<evidence type="ECO:0000256" key="1">
    <source>
        <dbReference type="ARBA" id="ARBA00022737"/>
    </source>
</evidence>
<keyword evidence="2" id="KW-0802">TPR repeat</keyword>
<feature type="repeat" description="TPR" evidence="2">
    <location>
        <begin position="675"/>
        <end position="708"/>
    </location>
</feature>
<dbReference type="Gene3D" id="1.25.40.10">
    <property type="entry name" value="Tetratricopeptide repeat domain"/>
    <property type="match status" value="1"/>
</dbReference>
<dbReference type="PANTHER" id="PTHR10039">
    <property type="entry name" value="AMELOGENIN"/>
    <property type="match status" value="1"/>
</dbReference>
<dbReference type="EMBL" id="JH717847">
    <property type="protein sequence ID" value="EWY83477.1"/>
    <property type="molecule type" value="Genomic_DNA"/>
</dbReference>
<evidence type="ECO:0000313" key="5">
    <source>
        <dbReference type="Proteomes" id="UP000030753"/>
    </source>
</evidence>
<protein>
    <recommendedName>
        <fullName evidence="3">Nephrocystin 3-like N-terminal domain-containing protein</fullName>
    </recommendedName>
</protein>
<evidence type="ECO:0000256" key="2">
    <source>
        <dbReference type="PROSITE-ProRule" id="PRU00339"/>
    </source>
</evidence>
<accession>W9HMI2</accession>
<dbReference type="InterPro" id="IPR056884">
    <property type="entry name" value="NPHP3-like_N"/>
</dbReference>
<proteinExistence type="predicted"/>
<dbReference type="AlphaFoldDB" id="W9HMI2"/>